<dbReference type="InterPro" id="IPR001647">
    <property type="entry name" value="HTH_TetR"/>
</dbReference>
<evidence type="ECO:0000256" key="2">
    <source>
        <dbReference type="ARBA" id="ARBA00023015"/>
    </source>
</evidence>
<dbReference type="InterPro" id="IPR009057">
    <property type="entry name" value="Homeodomain-like_sf"/>
</dbReference>
<dbReference type="InterPro" id="IPR036271">
    <property type="entry name" value="Tet_transcr_reg_TetR-rel_C_sf"/>
</dbReference>
<sequence length="205" mass="22884">MPKQVDHRDRQEHISRALWHVVDKHGWAKATMREVAREAGVSLGQVQHYFSSRTAMLTFAMDHASAQTSSRISDRLQDLDPAGHPREVLRIVLTEMLPLHSDSRVTSRMSAAYVLEALHDEELRAQARIGMQAGRAMVERLIRQAITDGHIDDDRDPVVETDLLLALTGFTPLLELGVIDADAALKSIDTYLDRLFTSAGDPAKL</sequence>
<evidence type="ECO:0000256" key="5">
    <source>
        <dbReference type="PROSITE-ProRule" id="PRU00335"/>
    </source>
</evidence>
<gene>
    <name evidence="7" type="ORF">GCM10025790_14310</name>
</gene>
<proteinExistence type="predicted"/>
<dbReference type="InterPro" id="IPR050109">
    <property type="entry name" value="HTH-type_TetR-like_transc_reg"/>
</dbReference>
<dbReference type="RefSeq" id="WP_345477377.1">
    <property type="nucleotide sequence ID" value="NZ_BAABLW010000007.1"/>
</dbReference>
<dbReference type="PANTHER" id="PTHR30055:SF234">
    <property type="entry name" value="HTH-TYPE TRANSCRIPTIONAL REGULATOR BETI"/>
    <property type="match status" value="1"/>
</dbReference>
<keyword evidence="3 5" id="KW-0238">DNA-binding</keyword>
<organism evidence="7 8">
    <name type="scientific">Nesterenkonia rhizosphaerae</name>
    <dbReference type="NCBI Taxonomy" id="1348272"/>
    <lineage>
        <taxon>Bacteria</taxon>
        <taxon>Bacillati</taxon>
        <taxon>Actinomycetota</taxon>
        <taxon>Actinomycetes</taxon>
        <taxon>Micrococcales</taxon>
        <taxon>Micrococcaceae</taxon>
        <taxon>Nesterenkonia</taxon>
    </lineage>
</organism>
<accession>A0ABP9FX51</accession>
<keyword evidence="4" id="KW-0804">Transcription</keyword>
<keyword evidence="2" id="KW-0805">Transcription regulation</keyword>
<name>A0ABP9FX51_9MICC</name>
<evidence type="ECO:0000256" key="3">
    <source>
        <dbReference type="ARBA" id="ARBA00023125"/>
    </source>
</evidence>
<reference evidence="8" key="1">
    <citation type="journal article" date="2019" name="Int. J. Syst. Evol. Microbiol.">
        <title>The Global Catalogue of Microorganisms (GCM) 10K type strain sequencing project: providing services to taxonomists for standard genome sequencing and annotation.</title>
        <authorList>
            <consortium name="The Broad Institute Genomics Platform"/>
            <consortium name="The Broad Institute Genome Sequencing Center for Infectious Disease"/>
            <person name="Wu L."/>
            <person name="Ma J."/>
        </authorList>
    </citation>
    <scope>NUCLEOTIDE SEQUENCE [LARGE SCALE GENOMIC DNA]</scope>
    <source>
        <strain evidence="8">JCM 19129</strain>
    </source>
</reference>
<dbReference type="Gene3D" id="1.10.357.10">
    <property type="entry name" value="Tetracycline Repressor, domain 2"/>
    <property type="match status" value="1"/>
</dbReference>
<protein>
    <submittedName>
        <fullName evidence="7">TetR/AcrR family transcriptional regulator</fullName>
    </submittedName>
</protein>
<feature type="DNA-binding region" description="H-T-H motif" evidence="5">
    <location>
        <begin position="31"/>
        <end position="50"/>
    </location>
</feature>
<dbReference type="EMBL" id="BAABLW010000007">
    <property type="protein sequence ID" value="GAA4919529.1"/>
    <property type="molecule type" value="Genomic_DNA"/>
</dbReference>
<keyword evidence="8" id="KW-1185">Reference proteome</keyword>
<evidence type="ECO:0000313" key="8">
    <source>
        <dbReference type="Proteomes" id="UP001500368"/>
    </source>
</evidence>
<dbReference type="InterPro" id="IPR039538">
    <property type="entry name" value="BetI_C"/>
</dbReference>
<dbReference type="Proteomes" id="UP001500368">
    <property type="component" value="Unassembled WGS sequence"/>
</dbReference>
<dbReference type="Pfam" id="PF00440">
    <property type="entry name" value="TetR_N"/>
    <property type="match status" value="1"/>
</dbReference>
<evidence type="ECO:0000256" key="1">
    <source>
        <dbReference type="ARBA" id="ARBA00022491"/>
    </source>
</evidence>
<comment type="caution">
    <text evidence="7">The sequence shown here is derived from an EMBL/GenBank/DDBJ whole genome shotgun (WGS) entry which is preliminary data.</text>
</comment>
<evidence type="ECO:0000259" key="6">
    <source>
        <dbReference type="PROSITE" id="PS50977"/>
    </source>
</evidence>
<feature type="domain" description="HTH tetR-type" evidence="6">
    <location>
        <begin position="8"/>
        <end position="68"/>
    </location>
</feature>
<keyword evidence="1" id="KW-0678">Repressor</keyword>
<evidence type="ECO:0000313" key="7">
    <source>
        <dbReference type="EMBL" id="GAA4919529.1"/>
    </source>
</evidence>
<dbReference type="PROSITE" id="PS50977">
    <property type="entry name" value="HTH_TETR_2"/>
    <property type="match status" value="1"/>
</dbReference>
<dbReference type="SUPFAM" id="SSF46689">
    <property type="entry name" value="Homeodomain-like"/>
    <property type="match status" value="1"/>
</dbReference>
<evidence type="ECO:0000256" key="4">
    <source>
        <dbReference type="ARBA" id="ARBA00023163"/>
    </source>
</evidence>
<dbReference type="Pfam" id="PF13977">
    <property type="entry name" value="TetR_C_6"/>
    <property type="match status" value="1"/>
</dbReference>
<dbReference type="SUPFAM" id="SSF48498">
    <property type="entry name" value="Tetracyclin repressor-like, C-terminal domain"/>
    <property type="match status" value="1"/>
</dbReference>
<dbReference type="PANTHER" id="PTHR30055">
    <property type="entry name" value="HTH-TYPE TRANSCRIPTIONAL REGULATOR RUTR"/>
    <property type="match status" value="1"/>
</dbReference>